<name>A0A6A5WZU5_9PLEO</name>
<dbReference type="EMBL" id="ML977558">
    <property type="protein sequence ID" value="KAF2007077.1"/>
    <property type="molecule type" value="Genomic_DNA"/>
</dbReference>
<proteinExistence type="predicted"/>
<gene>
    <name evidence="1" type="ORF">P154DRAFT_558979</name>
</gene>
<evidence type="ECO:0000313" key="2">
    <source>
        <dbReference type="Proteomes" id="UP000799779"/>
    </source>
</evidence>
<keyword evidence="2" id="KW-1185">Reference proteome</keyword>
<protein>
    <submittedName>
        <fullName evidence="1">Uncharacterized protein</fullName>
    </submittedName>
</protein>
<organism evidence="1 2">
    <name type="scientific">Amniculicola lignicola CBS 123094</name>
    <dbReference type="NCBI Taxonomy" id="1392246"/>
    <lineage>
        <taxon>Eukaryota</taxon>
        <taxon>Fungi</taxon>
        <taxon>Dikarya</taxon>
        <taxon>Ascomycota</taxon>
        <taxon>Pezizomycotina</taxon>
        <taxon>Dothideomycetes</taxon>
        <taxon>Pleosporomycetidae</taxon>
        <taxon>Pleosporales</taxon>
        <taxon>Amniculicolaceae</taxon>
        <taxon>Amniculicola</taxon>
    </lineage>
</organism>
<dbReference type="AlphaFoldDB" id="A0A6A5WZU5"/>
<evidence type="ECO:0000313" key="1">
    <source>
        <dbReference type="EMBL" id="KAF2007077.1"/>
    </source>
</evidence>
<sequence length="181" mass="20211">MADKEFETNVKGYNLYCRVCDRGFTSMMGPGGMDDHLSSYAHRNAKAHAGGSRKFHDIAREQAATKAGTKRKKEDEEDEGYEWIKQLDTGKKIRVPKKSQASDTTIRSALPTSLRSAQDDVKPTDTREVIDWTPYDPTRPVLCDGTNPHCIGCNPALHELFMSLLPGCFDDAKKDTEAEKV</sequence>
<dbReference type="Proteomes" id="UP000799779">
    <property type="component" value="Unassembled WGS sequence"/>
</dbReference>
<reference evidence="1" key="1">
    <citation type="journal article" date="2020" name="Stud. Mycol.">
        <title>101 Dothideomycetes genomes: a test case for predicting lifestyles and emergence of pathogens.</title>
        <authorList>
            <person name="Haridas S."/>
            <person name="Albert R."/>
            <person name="Binder M."/>
            <person name="Bloem J."/>
            <person name="Labutti K."/>
            <person name="Salamov A."/>
            <person name="Andreopoulos B."/>
            <person name="Baker S."/>
            <person name="Barry K."/>
            <person name="Bills G."/>
            <person name="Bluhm B."/>
            <person name="Cannon C."/>
            <person name="Castanera R."/>
            <person name="Culley D."/>
            <person name="Daum C."/>
            <person name="Ezra D."/>
            <person name="Gonzalez J."/>
            <person name="Henrissat B."/>
            <person name="Kuo A."/>
            <person name="Liang C."/>
            <person name="Lipzen A."/>
            <person name="Lutzoni F."/>
            <person name="Magnuson J."/>
            <person name="Mondo S."/>
            <person name="Nolan M."/>
            <person name="Ohm R."/>
            <person name="Pangilinan J."/>
            <person name="Park H.-J."/>
            <person name="Ramirez L."/>
            <person name="Alfaro M."/>
            <person name="Sun H."/>
            <person name="Tritt A."/>
            <person name="Yoshinaga Y."/>
            <person name="Zwiers L.-H."/>
            <person name="Turgeon B."/>
            <person name="Goodwin S."/>
            <person name="Spatafora J."/>
            <person name="Crous P."/>
            <person name="Grigoriev I."/>
        </authorList>
    </citation>
    <scope>NUCLEOTIDE SEQUENCE</scope>
    <source>
        <strain evidence="1">CBS 123094</strain>
    </source>
</reference>
<accession>A0A6A5WZU5</accession>